<feature type="domain" description="LRRCT" evidence="6">
    <location>
        <begin position="470"/>
        <end position="526"/>
    </location>
</feature>
<evidence type="ECO:0000256" key="2">
    <source>
        <dbReference type="ARBA" id="ARBA00022729"/>
    </source>
</evidence>
<evidence type="ECO:0000313" key="10">
    <source>
        <dbReference type="EMBL" id="JAS63488.1"/>
    </source>
</evidence>
<dbReference type="SMART" id="SM00364">
    <property type="entry name" value="LRR_BAC"/>
    <property type="match status" value="3"/>
</dbReference>
<proteinExistence type="predicted"/>
<dbReference type="EMBL" id="GECZ01018473">
    <property type="protein sequence ID" value="JAS51296.1"/>
    <property type="molecule type" value="Transcribed_RNA"/>
</dbReference>
<keyword evidence="3" id="KW-0677">Repeat</keyword>
<dbReference type="PANTHER" id="PTHR24366">
    <property type="entry name" value="IG(IMMUNOGLOBULIN) AND LRR(LEUCINE RICH REPEAT) DOMAINS"/>
    <property type="match status" value="1"/>
</dbReference>
<sequence>MKTCLPLCLSLLTAVLLPCGGLDVSDICTHCSCQYLASAHLTETICTADHPVLEVNCTTKPNVRQNPNQFLNAPTTSNASVVVWLSYKHAGLTSLHPFTQFSSYNVTLLSLDHNKLVYIPPRGLTALKNLHTVTASHNDINSVAPDAFKGLKHLRYVDLSFNSLHLLDFKLVLDAVNLISLNLRNNLVKTVVAPELPINTLESLDLSVNKIPDFPLLFFSSFPKLIYLNISYNELGTLPADSFHDLSKLKVLDASGIQVRTLDRKVVENLKSLNRLYLSENFLSEATFVEVLPALTTLDLRHNNLTTLGDKLLSSSLQRLVISHNRLTDLSHVFKVFNQLKSLDAGWNPSTQFPEHVRAGLQELILDGTQLRSWPAQRPGEGGIDHLSLSHIPGITALGPFAFSGILKNKNESGKCVFLKISNTSLNTIDEDAFTDIDICKLDLSYNQLRWVPESLLRWDTLVAVDLQHNPWHCDCALQWMLSTVVPSAYRTDQQLLAELRCASPPELAGERLVHWYNHKERVLCGPTKHDAMLTPKARTVDEGPLPQLVVTVSSSPLMIAVLLFLSIVAAMLVILAFALQRRAIRNRKMRRNRRF</sequence>
<dbReference type="SUPFAM" id="SSF52047">
    <property type="entry name" value="RNI-like"/>
    <property type="match status" value="1"/>
</dbReference>
<evidence type="ECO:0000313" key="8">
    <source>
        <dbReference type="EMBL" id="JAS50719.1"/>
    </source>
</evidence>
<name>A0A1B6GM32_9HEMI</name>
<evidence type="ECO:0000256" key="5">
    <source>
        <dbReference type="SAM" id="SignalP"/>
    </source>
</evidence>
<dbReference type="EMBL" id="GECZ01023033">
    <property type="protein sequence ID" value="JAS46736.1"/>
    <property type="molecule type" value="Transcribed_RNA"/>
</dbReference>
<dbReference type="PROSITE" id="PS51450">
    <property type="entry name" value="LRR"/>
    <property type="match status" value="2"/>
</dbReference>
<dbReference type="GO" id="GO:0071944">
    <property type="term" value="C:cell periphery"/>
    <property type="evidence" value="ECO:0007669"/>
    <property type="project" value="UniProtKB-ARBA"/>
</dbReference>
<dbReference type="InterPro" id="IPR032675">
    <property type="entry name" value="LRR_dom_sf"/>
</dbReference>
<keyword evidence="1" id="KW-0433">Leucine-rich repeat</keyword>
<keyword evidence="4" id="KW-0812">Transmembrane</keyword>
<dbReference type="Gene3D" id="3.80.10.10">
    <property type="entry name" value="Ribonuclease Inhibitor"/>
    <property type="match status" value="3"/>
</dbReference>
<accession>A0A1B6GM32</accession>
<dbReference type="EMBL" id="GECZ01006281">
    <property type="protein sequence ID" value="JAS63488.1"/>
    <property type="molecule type" value="Transcribed_RNA"/>
</dbReference>
<dbReference type="SMART" id="SM00082">
    <property type="entry name" value="LRRCT"/>
    <property type="match status" value="1"/>
</dbReference>
<feature type="transmembrane region" description="Helical" evidence="4">
    <location>
        <begin position="558"/>
        <end position="580"/>
    </location>
</feature>
<keyword evidence="2 5" id="KW-0732">Signal</keyword>
<gene>
    <name evidence="9" type="ORF">g.38815</name>
    <name evidence="8" type="ORF">g.38818</name>
    <name evidence="10" type="ORF">g.38821</name>
    <name evidence="7" type="ORF">g.38824</name>
</gene>
<dbReference type="AlphaFoldDB" id="A0A1B6GM32"/>
<reference evidence="10" key="1">
    <citation type="submission" date="2015-11" db="EMBL/GenBank/DDBJ databases">
        <title>De novo transcriptome assembly of four potential Pierce s Disease insect vectors from Arizona vineyards.</title>
        <authorList>
            <person name="Tassone E.E."/>
        </authorList>
    </citation>
    <scope>NUCLEOTIDE SEQUENCE</scope>
</reference>
<organism evidence="10">
    <name type="scientific">Cuerna arida</name>
    <dbReference type="NCBI Taxonomy" id="1464854"/>
    <lineage>
        <taxon>Eukaryota</taxon>
        <taxon>Metazoa</taxon>
        <taxon>Ecdysozoa</taxon>
        <taxon>Arthropoda</taxon>
        <taxon>Hexapoda</taxon>
        <taxon>Insecta</taxon>
        <taxon>Pterygota</taxon>
        <taxon>Neoptera</taxon>
        <taxon>Paraneoptera</taxon>
        <taxon>Hemiptera</taxon>
        <taxon>Auchenorrhyncha</taxon>
        <taxon>Membracoidea</taxon>
        <taxon>Cicadellidae</taxon>
        <taxon>Cicadellinae</taxon>
        <taxon>Proconiini</taxon>
        <taxon>Cuerna</taxon>
    </lineage>
</organism>
<protein>
    <recommendedName>
        <fullName evidence="6">LRRCT domain-containing protein</fullName>
    </recommendedName>
</protein>
<evidence type="ECO:0000259" key="6">
    <source>
        <dbReference type="SMART" id="SM00082"/>
    </source>
</evidence>
<dbReference type="InterPro" id="IPR001611">
    <property type="entry name" value="Leu-rich_rpt"/>
</dbReference>
<keyword evidence="4" id="KW-1133">Transmembrane helix</keyword>
<feature type="signal peptide" evidence="5">
    <location>
        <begin position="1"/>
        <end position="21"/>
    </location>
</feature>
<dbReference type="PANTHER" id="PTHR24366:SF168">
    <property type="entry name" value="GH22922P-RELATED"/>
    <property type="match status" value="1"/>
</dbReference>
<dbReference type="InterPro" id="IPR003591">
    <property type="entry name" value="Leu-rich_rpt_typical-subtyp"/>
</dbReference>
<dbReference type="EMBL" id="GECZ01019050">
    <property type="protein sequence ID" value="JAS50719.1"/>
    <property type="molecule type" value="Transcribed_RNA"/>
</dbReference>
<evidence type="ECO:0000313" key="7">
    <source>
        <dbReference type="EMBL" id="JAS46736.1"/>
    </source>
</evidence>
<evidence type="ECO:0000256" key="1">
    <source>
        <dbReference type="ARBA" id="ARBA00022614"/>
    </source>
</evidence>
<keyword evidence="4" id="KW-0472">Membrane</keyword>
<dbReference type="Pfam" id="PF13855">
    <property type="entry name" value="LRR_8"/>
    <property type="match status" value="3"/>
</dbReference>
<dbReference type="SMART" id="SM00369">
    <property type="entry name" value="LRR_TYP"/>
    <property type="match status" value="8"/>
</dbReference>
<evidence type="ECO:0000313" key="9">
    <source>
        <dbReference type="EMBL" id="JAS51296.1"/>
    </source>
</evidence>
<feature type="chain" id="PRO_5008583650" description="LRRCT domain-containing protein" evidence="5">
    <location>
        <begin position="22"/>
        <end position="596"/>
    </location>
</feature>
<evidence type="ECO:0000256" key="3">
    <source>
        <dbReference type="ARBA" id="ARBA00022737"/>
    </source>
</evidence>
<dbReference type="InterPro" id="IPR000483">
    <property type="entry name" value="Cys-rich_flank_reg_C"/>
</dbReference>
<evidence type="ECO:0000256" key="4">
    <source>
        <dbReference type="SAM" id="Phobius"/>
    </source>
</evidence>